<dbReference type="EMBL" id="BPVZ01000009">
    <property type="protein sequence ID" value="GKU95454.1"/>
    <property type="molecule type" value="Genomic_DNA"/>
</dbReference>
<gene>
    <name evidence="2" type="ORF">SLEP1_g8811</name>
</gene>
<proteinExistence type="predicted"/>
<feature type="compositionally biased region" description="Polar residues" evidence="1">
    <location>
        <begin position="39"/>
        <end position="54"/>
    </location>
</feature>
<dbReference type="Proteomes" id="UP001054252">
    <property type="component" value="Unassembled WGS sequence"/>
</dbReference>
<keyword evidence="3" id="KW-1185">Reference proteome</keyword>
<evidence type="ECO:0000313" key="2">
    <source>
        <dbReference type="EMBL" id="GKU95454.1"/>
    </source>
</evidence>
<sequence>MTWKQVQVLLQLELEALVSGPSKVVDPHTENFLLALSQPKDTSQCQKNSKSSVP</sequence>
<name>A0AAV5IE21_9ROSI</name>
<dbReference type="AlphaFoldDB" id="A0AAV5IE21"/>
<protein>
    <submittedName>
        <fullName evidence="2">Uncharacterized protein</fullName>
    </submittedName>
</protein>
<reference evidence="2 3" key="1">
    <citation type="journal article" date="2021" name="Commun. Biol.">
        <title>The genome of Shorea leprosula (Dipterocarpaceae) highlights the ecological relevance of drought in aseasonal tropical rainforests.</title>
        <authorList>
            <person name="Ng K.K.S."/>
            <person name="Kobayashi M.J."/>
            <person name="Fawcett J.A."/>
            <person name="Hatakeyama M."/>
            <person name="Paape T."/>
            <person name="Ng C.H."/>
            <person name="Ang C.C."/>
            <person name="Tnah L.H."/>
            <person name="Lee C.T."/>
            <person name="Nishiyama T."/>
            <person name="Sese J."/>
            <person name="O'Brien M.J."/>
            <person name="Copetti D."/>
            <person name="Mohd Noor M.I."/>
            <person name="Ong R.C."/>
            <person name="Putra M."/>
            <person name="Sireger I.Z."/>
            <person name="Indrioko S."/>
            <person name="Kosugi Y."/>
            <person name="Izuno A."/>
            <person name="Isagi Y."/>
            <person name="Lee S.L."/>
            <person name="Shimizu K.K."/>
        </authorList>
    </citation>
    <scope>NUCLEOTIDE SEQUENCE [LARGE SCALE GENOMIC DNA]</scope>
    <source>
        <strain evidence="2">214</strain>
    </source>
</reference>
<feature type="region of interest" description="Disordered" evidence="1">
    <location>
        <begin position="35"/>
        <end position="54"/>
    </location>
</feature>
<evidence type="ECO:0000256" key="1">
    <source>
        <dbReference type="SAM" id="MobiDB-lite"/>
    </source>
</evidence>
<evidence type="ECO:0000313" key="3">
    <source>
        <dbReference type="Proteomes" id="UP001054252"/>
    </source>
</evidence>
<comment type="caution">
    <text evidence="2">The sequence shown here is derived from an EMBL/GenBank/DDBJ whole genome shotgun (WGS) entry which is preliminary data.</text>
</comment>
<organism evidence="2 3">
    <name type="scientific">Rubroshorea leprosula</name>
    <dbReference type="NCBI Taxonomy" id="152421"/>
    <lineage>
        <taxon>Eukaryota</taxon>
        <taxon>Viridiplantae</taxon>
        <taxon>Streptophyta</taxon>
        <taxon>Embryophyta</taxon>
        <taxon>Tracheophyta</taxon>
        <taxon>Spermatophyta</taxon>
        <taxon>Magnoliopsida</taxon>
        <taxon>eudicotyledons</taxon>
        <taxon>Gunneridae</taxon>
        <taxon>Pentapetalae</taxon>
        <taxon>rosids</taxon>
        <taxon>malvids</taxon>
        <taxon>Malvales</taxon>
        <taxon>Dipterocarpaceae</taxon>
        <taxon>Rubroshorea</taxon>
    </lineage>
</organism>
<accession>A0AAV5IE21</accession>